<dbReference type="InterPro" id="IPR035965">
    <property type="entry name" value="PAS-like_dom_sf"/>
</dbReference>
<evidence type="ECO:0000313" key="9">
    <source>
        <dbReference type="EMBL" id="QOT71721.1"/>
    </source>
</evidence>
<dbReference type="EMBL" id="CP060035">
    <property type="protein sequence ID" value="QOT71721.1"/>
    <property type="molecule type" value="Genomic_DNA"/>
</dbReference>
<dbReference type="RefSeq" id="WP_025552278.1">
    <property type="nucleotide sequence ID" value="NZ_BATN01000193.1"/>
</dbReference>
<feature type="domain" description="PAS" evidence="8">
    <location>
        <begin position="13"/>
        <end position="63"/>
    </location>
</feature>
<dbReference type="EC" id="2.7.13.3" evidence="2"/>
<evidence type="ECO:0000259" key="8">
    <source>
        <dbReference type="PROSITE" id="PS50112"/>
    </source>
</evidence>
<dbReference type="SMART" id="SM00091">
    <property type="entry name" value="PAS"/>
    <property type="match status" value="1"/>
</dbReference>
<dbReference type="SUPFAM" id="SSF55874">
    <property type="entry name" value="ATPase domain of HSP90 chaperone/DNA topoisomerase II/histidine kinase"/>
    <property type="match status" value="1"/>
</dbReference>
<dbReference type="InterPro" id="IPR000014">
    <property type="entry name" value="PAS"/>
</dbReference>
<dbReference type="KEGG" id="sbar:H5V43_00595"/>
<sequence length="334" mass="36461">MNTDDLYRLLRTNHAQAQGIVDTVTEPLLVLDASLCVQAASRSFFKTFGVSSYETIGQPIYDLGNGQWNIPELRHLLEEVIPKATAIINYQVEHDFPSLGKRTMLLTARTLHQPDGGSRSMLVSIMDATDQHRRDVAKDLLFGELRHRMKNLLGIIQSLASLTTTEGRTAEEYRHALLGRLAALIEAENLAFAEQEDSGFEELLGRIFAPFSANPHAVVIEPGEPVVLAPHTIMSLGLIMHEMATNAVKYGVLSVPTGQVRVSWLVEDGGKMLRIKWTESGGPPVATPAASGYGTRLIQSAAAYNLHGQVELEYAIDGLKAEIVIPLGSASPED</sequence>
<dbReference type="AlphaFoldDB" id="A0A7M2GGC2"/>
<dbReference type="Gene3D" id="3.30.450.20">
    <property type="entry name" value="PAS domain"/>
    <property type="match status" value="1"/>
</dbReference>
<dbReference type="GO" id="GO:0005524">
    <property type="term" value="F:ATP binding"/>
    <property type="evidence" value="ECO:0007669"/>
    <property type="project" value="UniProtKB-KW"/>
</dbReference>
<dbReference type="Gene3D" id="3.30.565.10">
    <property type="entry name" value="Histidine kinase-like ATPase, C-terminal domain"/>
    <property type="match status" value="1"/>
</dbReference>
<dbReference type="GO" id="GO:0004673">
    <property type="term" value="F:protein histidine kinase activity"/>
    <property type="evidence" value="ECO:0007669"/>
    <property type="project" value="UniProtKB-EC"/>
</dbReference>
<dbReference type="Pfam" id="PF08448">
    <property type="entry name" value="PAS_4"/>
    <property type="match status" value="1"/>
</dbReference>
<name>A0A7M2GGC2_SPHSA</name>
<evidence type="ECO:0000256" key="4">
    <source>
        <dbReference type="ARBA" id="ARBA00022679"/>
    </source>
</evidence>
<dbReference type="PROSITE" id="PS50112">
    <property type="entry name" value="PAS"/>
    <property type="match status" value="1"/>
</dbReference>
<evidence type="ECO:0000313" key="10">
    <source>
        <dbReference type="Proteomes" id="UP000593663"/>
    </source>
</evidence>
<dbReference type="SUPFAM" id="SSF55785">
    <property type="entry name" value="PYP-like sensor domain (PAS domain)"/>
    <property type="match status" value="1"/>
</dbReference>
<organism evidence="9 10">
    <name type="scientific">Sphingobium fuliginis (strain ATCC 27551)</name>
    <dbReference type="NCBI Taxonomy" id="336203"/>
    <lineage>
        <taxon>Bacteria</taxon>
        <taxon>Pseudomonadati</taxon>
        <taxon>Pseudomonadota</taxon>
        <taxon>Alphaproteobacteria</taxon>
        <taxon>Sphingomonadales</taxon>
        <taxon>Sphingomonadaceae</taxon>
        <taxon>Sphingobium</taxon>
    </lineage>
</organism>
<evidence type="ECO:0000256" key="6">
    <source>
        <dbReference type="ARBA" id="ARBA00022777"/>
    </source>
</evidence>
<dbReference type="PANTHER" id="PTHR41523">
    <property type="entry name" value="TWO-COMPONENT SYSTEM SENSOR PROTEIN"/>
    <property type="match status" value="1"/>
</dbReference>
<dbReference type="InterPro" id="IPR036890">
    <property type="entry name" value="HATPase_C_sf"/>
</dbReference>
<keyword evidence="6" id="KW-0418">Kinase</keyword>
<keyword evidence="5" id="KW-0547">Nucleotide-binding</keyword>
<dbReference type="InterPro" id="IPR011102">
    <property type="entry name" value="Sig_transdc_His_kinase_HWE"/>
</dbReference>
<keyword evidence="7" id="KW-0067">ATP-binding</keyword>
<dbReference type="Proteomes" id="UP000593663">
    <property type="component" value="Chromosome 1"/>
</dbReference>
<dbReference type="Pfam" id="PF07536">
    <property type="entry name" value="HWE_HK"/>
    <property type="match status" value="1"/>
</dbReference>
<dbReference type="SMART" id="SM00911">
    <property type="entry name" value="HWE_HK"/>
    <property type="match status" value="1"/>
</dbReference>
<comment type="catalytic activity">
    <reaction evidence="1">
        <text>ATP + protein L-histidine = ADP + protein N-phospho-L-histidine.</text>
        <dbReference type="EC" id="2.7.13.3"/>
    </reaction>
</comment>
<dbReference type="PANTHER" id="PTHR41523:SF8">
    <property type="entry name" value="ETHYLENE RESPONSE SENSOR PROTEIN"/>
    <property type="match status" value="1"/>
</dbReference>
<keyword evidence="4" id="KW-0808">Transferase</keyword>
<proteinExistence type="predicted"/>
<dbReference type="CDD" id="cd00130">
    <property type="entry name" value="PAS"/>
    <property type="match status" value="1"/>
</dbReference>
<evidence type="ECO:0000256" key="5">
    <source>
        <dbReference type="ARBA" id="ARBA00022741"/>
    </source>
</evidence>
<evidence type="ECO:0000256" key="3">
    <source>
        <dbReference type="ARBA" id="ARBA00022553"/>
    </source>
</evidence>
<gene>
    <name evidence="9" type="ORF">H5V43_00595</name>
</gene>
<protein>
    <recommendedName>
        <fullName evidence="2">histidine kinase</fullName>
        <ecNumber evidence="2">2.7.13.3</ecNumber>
    </recommendedName>
</protein>
<accession>A0A7M2GGC2</accession>
<reference evidence="10" key="1">
    <citation type="submission" date="2020-08" db="EMBL/GenBank/DDBJ databases">
        <title>Complete genome sequence of Sphingobium barthaii strain KK22, a high-molecular-weight polycyclic aromatic hydrocarbon-degrading soil bacterium.</title>
        <authorList>
            <person name="Mori J.F."/>
            <person name="Kanaly R.A."/>
        </authorList>
    </citation>
    <scope>NUCLEOTIDE SEQUENCE [LARGE SCALE GENOMIC DNA]</scope>
    <source>
        <strain evidence="10">KK22</strain>
    </source>
</reference>
<evidence type="ECO:0000256" key="1">
    <source>
        <dbReference type="ARBA" id="ARBA00000085"/>
    </source>
</evidence>
<evidence type="ECO:0000256" key="7">
    <source>
        <dbReference type="ARBA" id="ARBA00022840"/>
    </source>
</evidence>
<dbReference type="InterPro" id="IPR013656">
    <property type="entry name" value="PAS_4"/>
</dbReference>
<keyword evidence="3" id="KW-0597">Phosphoprotein</keyword>
<evidence type="ECO:0000256" key="2">
    <source>
        <dbReference type="ARBA" id="ARBA00012438"/>
    </source>
</evidence>